<dbReference type="PANTHER" id="PTHR43811:SF19">
    <property type="entry name" value="39 KDA FK506-BINDING NUCLEAR PROTEIN"/>
    <property type="match status" value="1"/>
</dbReference>
<evidence type="ECO:0000256" key="1">
    <source>
        <dbReference type="ARBA" id="ARBA00000971"/>
    </source>
</evidence>
<organism evidence="9 10">
    <name type="scientific">Chitinimonas arctica</name>
    <dbReference type="NCBI Taxonomy" id="2594795"/>
    <lineage>
        <taxon>Bacteria</taxon>
        <taxon>Pseudomonadati</taxon>
        <taxon>Pseudomonadota</taxon>
        <taxon>Betaproteobacteria</taxon>
        <taxon>Neisseriales</taxon>
        <taxon>Chitinibacteraceae</taxon>
        <taxon>Chitinimonas</taxon>
    </lineage>
</organism>
<evidence type="ECO:0000256" key="6">
    <source>
        <dbReference type="PROSITE-ProRule" id="PRU00277"/>
    </source>
</evidence>
<evidence type="ECO:0000256" key="5">
    <source>
        <dbReference type="ARBA" id="ARBA00056164"/>
    </source>
</evidence>
<evidence type="ECO:0000256" key="4">
    <source>
        <dbReference type="ARBA" id="ARBA00023235"/>
    </source>
</evidence>
<reference evidence="10" key="1">
    <citation type="submission" date="2019-07" db="EMBL/GenBank/DDBJ databases">
        <title>Chitinimonas sp. nov., isolated from Ny-Alesund, arctica soil.</title>
        <authorList>
            <person name="Xu Q."/>
            <person name="Peng F."/>
        </authorList>
    </citation>
    <scope>NUCLEOTIDE SEQUENCE [LARGE SCALE GENOMIC DNA]</scope>
    <source>
        <strain evidence="10">R3-44</strain>
    </source>
</reference>
<dbReference type="InterPro" id="IPR046357">
    <property type="entry name" value="PPIase_dom_sf"/>
</dbReference>
<dbReference type="PANTHER" id="PTHR43811">
    <property type="entry name" value="FKBP-TYPE PEPTIDYL-PROLYL CIS-TRANS ISOMERASE FKPA"/>
    <property type="match status" value="1"/>
</dbReference>
<name>A0A516SK89_9NEIS</name>
<dbReference type="Gene3D" id="3.10.50.40">
    <property type="match status" value="1"/>
</dbReference>
<dbReference type="InterPro" id="IPR001179">
    <property type="entry name" value="PPIase_FKBP_dom"/>
</dbReference>
<accession>A0A516SK89</accession>
<keyword evidence="10" id="KW-1185">Reference proteome</keyword>
<evidence type="ECO:0000259" key="8">
    <source>
        <dbReference type="PROSITE" id="PS50059"/>
    </source>
</evidence>
<dbReference type="EMBL" id="CP041730">
    <property type="protein sequence ID" value="QDQ28575.1"/>
    <property type="molecule type" value="Genomic_DNA"/>
</dbReference>
<dbReference type="PROSITE" id="PS50059">
    <property type="entry name" value="FKBP_PPIASE"/>
    <property type="match status" value="1"/>
</dbReference>
<dbReference type="RefSeq" id="WP_144279958.1">
    <property type="nucleotide sequence ID" value="NZ_CP041730.1"/>
</dbReference>
<evidence type="ECO:0000313" key="10">
    <source>
        <dbReference type="Proteomes" id="UP000317550"/>
    </source>
</evidence>
<protein>
    <recommendedName>
        <fullName evidence="7">Peptidyl-prolyl cis-trans isomerase</fullName>
        <ecNumber evidence="7">5.2.1.8</ecNumber>
    </recommendedName>
</protein>
<dbReference type="Proteomes" id="UP000317550">
    <property type="component" value="Chromosome"/>
</dbReference>
<dbReference type="EC" id="5.2.1.8" evidence="7"/>
<dbReference type="AlphaFoldDB" id="A0A516SK89"/>
<comment type="catalytic activity">
    <reaction evidence="1 6 7">
        <text>[protein]-peptidylproline (omega=180) = [protein]-peptidylproline (omega=0)</text>
        <dbReference type="Rhea" id="RHEA:16237"/>
        <dbReference type="Rhea" id="RHEA-COMP:10747"/>
        <dbReference type="Rhea" id="RHEA-COMP:10748"/>
        <dbReference type="ChEBI" id="CHEBI:83833"/>
        <dbReference type="ChEBI" id="CHEBI:83834"/>
        <dbReference type="EC" id="5.2.1.8"/>
    </reaction>
</comment>
<dbReference type="GO" id="GO:0003755">
    <property type="term" value="F:peptidyl-prolyl cis-trans isomerase activity"/>
    <property type="evidence" value="ECO:0007669"/>
    <property type="project" value="UniProtKB-UniRule"/>
</dbReference>
<keyword evidence="3 6" id="KW-0697">Rotamase</keyword>
<proteinExistence type="inferred from homology"/>
<evidence type="ECO:0000313" key="9">
    <source>
        <dbReference type="EMBL" id="QDQ28575.1"/>
    </source>
</evidence>
<comment type="similarity">
    <text evidence="2 7">Belongs to the FKBP-type PPIase family.</text>
</comment>
<feature type="domain" description="PPIase FKBP-type" evidence="8">
    <location>
        <begin position="21"/>
        <end position="109"/>
    </location>
</feature>
<dbReference type="OrthoDB" id="25996at2"/>
<dbReference type="SUPFAM" id="SSF54534">
    <property type="entry name" value="FKBP-like"/>
    <property type="match status" value="1"/>
</dbReference>
<evidence type="ECO:0000256" key="3">
    <source>
        <dbReference type="ARBA" id="ARBA00023110"/>
    </source>
</evidence>
<dbReference type="Pfam" id="PF00254">
    <property type="entry name" value="FKBP_C"/>
    <property type="match status" value="1"/>
</dbReference>
<evidence type="ECO:0000256" key="7">
    <source>
        <dbReference type="RuleBase" id="RU003915"/>
    </source>
</evidence>
<evidence type="ECO:0000256" key="2">
    <source>
        <dbReference type="ARBA" id="ARBA00006577"/>
    </source>
</evidence>
<dbReference type="KEGG" id="cari:FNU76_20695"/>
<keyword evidence="4 6" id="KW-0413">Isomerase</keyword>
<gene>
    <name evidence="9" type="ORF">FNU76_20695</name>
</gene>
<sequence length="109" mass="11299">MTDTLIIEDLIVGDGAEATAGQDVSVHYTGWLTDGTKFDSSKDRGIPFSFPLGAGHVIKGWDQGVQGMKIGGKRKLTIPPAMGYGARGAGGVIPANAVLVFEVELLGLA</sequence>
<comment type="function">
    <text evidence="5">PPIases accelerate the folding of proteins.</text>
</comment>
<dbReference type="FunFam" id="3.10.50.40:FF:000006">
    <property type="entry name" value="Peptidyl-prolyl cis-trans isomerase"/>
    <property type="match status" value="1"/>
</dbReference>